<comment type="caution">
    <text evidence="6">The sequence shown here is derived from an EMBL/GenBank/DDBJ whole genome shotgun (WGS) entry which is preliminary data.</text>
</comment>
<dbReference type="GO" id="GO:0003700">
    <property type="term" value="F:DNA-binding transcription factor activity"/>
    <property type="evidence" value="ECO:0007669"/>
    <property type="project" value="TreeGrafter"/>
</dbReference>
<dbReference type="InterPro" id="IPR001647">
    <property type="entry name" value="HTH_TetR"/>
</dbReference>
<keyword evidence="2 4" id="KW-0238">DNA-binding</keyword>
<dbReference type="Gene3D" id="1.10.10.60">
    <property type="entry name" value="Homeodomain-like"/>
    <property type="match status" value="1"/>
</dbReference>
<evidence type="ECO:0000259" key="5">
    <source>
        <dbReference type="PROSITE" id="PS50977"/>
    </source>
</evidence>
<dbReference type="GO" id="GO:0000976">
    <property type="term" value="F:transcription cis-regulatory region binding"/>
    <property type="evidence" value="ECO:0007669"/>
    <property type="project" value="TreeGrafter"/>
</dbReference>
<organism evidence="6 7">
    <name type="scientific">Kribbella pittospori</name>
    <dbReference type="NCBI Taxonomy" id="722689"/>
    <lineage>
        <taxon>Bacteria</taxon>
        <taxon>Bacillati</taxon>
        <taxon>Actinomycetota</taxon>
        <taxon>Actinomycetes</taxon>
        <taxon>Propionibacteriales</taxon>
        <taxon>Kribbellaceae</taxon>
        <taxon>Kribbella</taxon>
    </lineage>
</organism>
<dbReference type="InterPro" id="IPR009057">
    <property type="entry name" value="Homeodomain-like_sf"/>
</dbReference>
<evidence type="ECO:0000256" key="1">
    <source>
        <dbReference type="ARBA" id="ARBA00023015"/>
    </source>
</evidence>
<dbReference type="PROSITE" id="PS50977">
    <property type="entry name" value="HTH_TETR_2"/>
    <property type="match status" value="1"/>
</dbReference>
<gene>
    <name evidence="6" type="ORF">E0H73_39775</name>
</gene>
<feature type="DNA-binding region" description="H-T-H motif" evidence="4">
    <location>
        <begin position="30"/>
        <end position="49"/>
    </location>
</feature>
<dbReference type="Gene3D" id="1.10.357.10">
    <property type="entry name" value="Tetracycline Repressor, domain 2"/>
    <property type="match status" value="1"/>
</dbReference>
<dbReference type="Proteomes" id="UP000291144">
    <property type="component" value="Unassembled WGS sequence"/>
</dbReference>
<dbReference type="AlphaFoldDB" id="A0A4R0JZ68"/>
<evidence type="ECO:0000313" key="7">
    <source>
        <dbReference type="Proteomes" id="UP000291144"/>
    </source>
</evidence>
<dbReference type="Pfam" id="PF00440">
    <property type="entry name" value="TetR_N"/>
    <property type="match status" value="1"/>
</dbReference>
<dbReference type="PANTHER" id="PTHR30055">
    <property type="entry name" value="HTH-TYPE TRANSCRIPTIONAL REGULATOR RUTR"/>
    <property type="match status" value="1"/>
</dbReference>
<evidence type="ECO:0000256" key="2">
    <source>
        <dbReference type="ARBA" id="ARBA00023125"/>
    </source>
</evidence>
<dbReference type="InterPro" id="IPR050109">
    <property type="entry name" value="HTH-type_TetR-like_transc_reg"/>
</dbReference>
<keyword evidence="1" id="KW-0805">Transcription regulation</keyword>
<proteinExistence type="predicted"/>
<evidence type="ECO:0000256" key="3">
    <source>
        <dbReference type="ARBA" id="ARBA00023163"/>
    </source>
</evidence>
<evidence type="ECO:0000256" key="4">
    <source>
        <dbReference type="PROSITE-ProRule" id="PRU00335"/>
    </source>
</evidence>
<dbReference type="InterPro" id="IPR041347">
    <property type="entry name" value="MftR_C"/>
</dbReference>
<protein>
    <submittedName>
        <fullName evidence="6">TetR family transcriptional regulator</fullName>
    </submittedName>
</protein>
<accession>A0A4R0JZ68</accession>
<name>A0A4R0JZ68_9ACTN</name>
<evidence type="ECO:0000313" key="6">
    <source>
        <dbReference type="EMBL" id="TCC52160.1"/>
    </source>
</evidence>
<dbReference type="SUPFAM" id="SSF46689">
    <property type="entry name" value="Homeodomain-like"/>
    <property type="match status" value="1"/>
</dbReference>
<dbReference type="Pfam" id="PF17754">
    <property type="entry name" value="TetR_C_14"/>
    <property type="match status" value="1"/>
</dbReference>
<dbReference type="OrthoDB" id="956698at2"/>
<dbReference type="PANTHER" id="PTHR30055:SF238">
    <property type="entry name" value="MYCOFACTOCIN BIOSYNTHESIS TRANSCRIPTIONAL REGULATOR MFTR-RELATED"/>
    <property type="match status" value="1"/>
</dbReference>
<keyword evidence="7" id="KW-1185">Reference proteome</keyword>
<sequence>MSSARSLRTRARIVDVALDLFERDGYEATTTAQIAAAAGVTPMTFFRHFSTKAAVVVSDPYDPVIAEAVEAQPLSLPALERTRRGMLVALEALGALEDVTARRRVALAASHPALRAAVAEATVATEQAIVERLVRGGADKFDARIAAGACLGAATAALLALPEFGGTLAEAVSRALRQLEPYGRSVS</sequence>
<dbReference type="EMBL" id="SJKB01000021">
    <property type="protein sequence ID" value="TCC52160.1"/>
    <property type="molecule type" value="Genomic_DNA"/>
</dbReference>
<dbReference type="PRINTS" id="PR00455">
    <property type="entry name" value="HTHTETR"/>
</dbReference>
<feature type="domain" description="HTH tetR-type" evidence="5">
    <location>
        <begin position="7"/>
        <end position="67"/>
    </location>
</feature>
<reference evidence="6 7" key="1">
    <citation type="submission" date="2019-02" db="EMBL/GenBank/DDBJ databases">
        <title>Kribbella capetownensis sp. nov. and Kribbella speibonae sp. nov., isolated from soil.</title>
        <authorList>
            <person name="Curtis S.M."/>
            <person name="Norton I."/>
            <person name="Everest G.J."/>
            <person name="Meyers P.R."/>
        </authorList>
    </citation>
    <scope>NUCLEOTIDE SEQUENCE [LARGE SCALE GENOMIC DNA]</scope>
    <source>
        <strain evidence="6 7">NRRL B-24813</strain>
    </source>
</reference>
<keyword evidence="3" id="KW-0804">Transcription</keyword>